<name>A0A1V6T682_9EURO</name>
<gene>
    <name evidence="2" type="ORF">PENSTE_c011G02449</name>
</gene>
<keyword evidence="1" id="KW-1133">Transmembrane helix</keyword>
<keyword evidence="1" id="KW-0472">Membrane</keyword>
<organism evidence="2 3">
    <name type="scientific">Penicillium steckii</name>
    <dbReference type="NCBI Taxonomy" id="303698"/>
    <lineage>
        <taxon>Eukaryota</taxon>
        <taxon>Fungi</taxon>
        <taxon>Dikarya</taxon>
        <taxon>Ascomycota</taxon>
        <taxon>Pezizomycotina</taxon>
        <taxon>Eurotiomycetes</taxon>
        <taxon>Eurotiomycetidae</taxon>
        <taxon>Eurotiales</taxon>
        <taxon>Aspergillaceae</taxon>
        <taxon>Penicillium</taxon>
    </lineage>
</organism>
<feature type="transmembrane region" description="Helical" evidence="1">
    <location>
        <begin position="20"/>
        <end position="38"/>
    </location>
</feature>
<accession>A0A1V6T682</accession>
<reference evidence="3" key="1">
    <citation type="journal article" date="2017" name="Nat. Microbiol.">
        <title>Global analysis of biosynthetic gene clusters reveals vast potential of secondary metabolite production in Penicillium species.</title>
        <authorList>
            <person name="Nielsen J.C."/>
            <person name="Grijseels S."/>
            <person name="Prigent S."/>
            <person name="Ji B."/>
            <person name="Dainat J."/>
            <person name="Nielsen K.F."/>
            <person name="Frisvad J.C."/>
            <person name="Workman M."/>
            <person name="Nielsen J."/>
        </authorList>
    </citation>
    <scope>NUCLEOTIDE SEQUENCE [LARGE SCALE GENOMIC DNA]</scope>
    <source>
        <strain evidence="3">IBT 24891</strain>
    </source>
</reference>
<evidence type="ECO:0000256" key="1">
    <source>
        <dbReference type="SAM" id="Phobius"/>
    </source>
</evidence>
<dbReference type="Proteomes" id="UP000191285">
    <property type="component" value="Unassembled WGS sequence"/>
</dbReference>
<evidence type="ECO:0000313" key="3">
    <source>
        <dbReference type="Proteomes" id="UP000191285"/>
    </source>
</evidence>
<dbReference type="AlphaFoldDB" id="A0A1V6T682"/>
<dbReference type="EMBL" id="MLKD01000011">
    <property type="protein sequence ID" value="OQE21848.1"/>
    <property type="molecule type" value="Genomic_DNA"/>
</dbReference>
<sequence length="102" mass="11203">MSATTSVAWPARAVETEIETVTVFTNTVLAFILAVGTVTTPKRRDWEGEMAICIILCSVTIGAMIEPLSSHDRNALCIDPVALCAKCARDYVESFQAFRFRC</sequence>
<keyword evidence="1" id="KW-0812">Transmembrane</keyword>
<feature type="transmembrane region" description="Helical" evidence="1">
    <location>
        <begin position="50"/>
        <end position="68"/>
    </location>
</feature>
<protein>
    <submittedName>
        <fullName evidence="2">Uncharacterized protein</fullName>
    </submittedName>
</protein>
<evidence type="ECO:0000313" key="2">
    <source>
        <dbReference type="EMBL" id="OQE21848.1"/>
    </source>
</evidence>
<keyword evidence="3" id="KW-1185">Reference proteome</keyword>
<proteinExistence type="predicted"/>
<comment type="caution">
    <text evidence="2">The sequence shown here is derived from an EMBL/GenBank/DDBJ whole genome shotgun (WGS) entry which is preliminary data.</text>
</comment>